<accession>A0A550C0Z2</accession>
<protein>
    <recommendedName>
        <fullName evidence="3">F-box domain-containing protein</fullName>
    </recommendedName>
</protein>
<proteinExistence type="predicted"/>
<gene>
    <name evidence="1" type="ORF">BD626DRAFT_463823</name>
</gene>
<comment type="caution">
    <text evidence="1">The sequence shown here is derived from an EMBL/GenBank/DDBJ whole genome shotgun (WGS) entry which is preliminary data.</text>
</comment>
<evidence type="ECO:0000313" key="2">
    <source>
        <dbReference type="Proteomes" id="UP000320762"/>
    </source>
</evidence>
<evidence type="ECO:0000313" key="1">
    <source>
        <dbReference type="EMBL" id="TRM58428.1"/>
    </source>
</evidence>
<reference evidence="1 2" key="1">
    <citation type="journal article" date="2019" name="New Phytol.">
        <title>Comparative genomics reveals unique wood-decay strategies and fruiting body development in the Schizophyllaceae.</title>
        <authorList>
            <person name="Almasi E."/>
            <person name="Sahu N."/>
            <person name="Krizsan K."/>
            <person name="Balint B."/>
            <person name="Kovacs G.M."/>
            <person name="Kiss B."/>
            <person name="Cseklye J."/>
            <person name="Drula E."/>
            <person name="Henrissat B."/>
            <person name="Nagy I."/>
            <person name="Chovatia M."/>
            <person name="Adam C."/>
            <person name="LaButti K."/>
            <person name="Lipzen A."/>
            <person name="Riley R."/>
            <person name="Grigoriev I.V."/>
            <person name="Nagy L.G."/>
        </authorList>
    </citation>
    <scope>NUCLEOTIDE SEQUENCE [LARGE SCALE GENOMIC DNA]</scope>
    <source>
        <strain evidence="1 2">NL-1724</strain>
    </source>
</reference>
<sequence length="550" mass="62439">MAHPIEITEILTLILESAAPRPEYVEHCPPQHVILRERTRELYQFALVSRLWNTVATPLLWEILPHHLPLLKLLPDDAWSMTRPFGAAFRLSKDPAAANAFFNLPRLEALTVNRSLEQDDWQNIRPLAHYVKFMRYDGELCTSSTFSRMASSPPSEVLLPNLQRLQVTTKGVPTNSFLPFLLSPAIWDLQLKVLCEDIPDLSAIAARCPHLTHLLLSLPYLRSLDMRAAQKLGMEIIQYGSKHLTHLSLLIARLDEGGMLVSVLGYSPSLTSLRLFLSFPGTRAPYQQQTLTTTTPQPLFVNLRLLHVNLMPPAFAQALIKSWGGPRPIESLSIALTHFDTIDDMANLIETIATHCSPSTLTHIHTLAGVSQEWTSIPWPFSYLRPLSGHRRLETVCIGETKGAPQFSDADYGELARWWPELVQLNVPNLTGSSCTLAALFHFADKCPRLQKLNLKLNALEIPYLGEKKLWGNSALRELDINDGRVVLSLEVADCISGAFPQLSKLRYRFREELEFYNNDEEVTWKKKMWKEVEGYLAEFRDVRERRASR</sequence>
<keyword evidence="2" id="KW-1185">Reference proteome</keyword>
<dbReference type="Gene3D" id="3.80.10.10">
    <property type="entry name" value="Ribonuclease Inhibitor"/>
    <property type="match status" value="1"/>
</dbReference>
<dbReference type="InterPro" id="IPR032675">
    <property type="entry name" value="LRR_dom_sf"/>
</dbReference>
<dbReference type="OrthoDB" id="3543113at2759"/>
<name>A0A550C0Z2_9AGAR</name>
<organism evidence="1 2">
    <name type="scientific">Schizophyllum amplum</name>
    <dbReference type="NCBI Taxonomy" id="97359"/>
    <lineage>
        <taxon>Eukaryota</taxon>
        <taxon>Fungi</taxon>
        <taxon>Dikarya</taxon>
        <taxon>Basidiomycota</taxon>
        <taxon>Agaricomycotina</taxon>
        <taxon>Agaricomycetes</taxon>
        <taxon>Agaricomycetidae</taxon>
        <taxon>Agaricales</taxon>
        <taxon>Schizophyllaceae</taxon>
        <taxon>Schizophyllum</taxon>
    </lineage>
</organism>
<dbReference type="EMBL" id="VDMD01000036">
    <property type="protein sequence ID" value="TRM58428.1"/>
    <property type="molecule type" value="Genomic_DNA"/>
</dbReference>
<dbReference type="Proteomes" id="UP000320762">
    <property type="component" value="Unassembled WGS sequence"/>
</dbReference>
<evidence type="ECO:0008006" key="3">
    <source>
        <dbReference type="Google" id="ProtNLM"/>
    </source>
</evidence>
<dbReference type="SUPFAM" id="SSF52047">
    <property type="entry name" value="RNI-like"/>
    <property type="match status" value="1"/>
</dbReference>
<dbReference type="AlphaFoldDB" id="A0A550C0Z2"/>